<reference evidence="3" key="1">
    <citation type="submission" date="2020-01" db="EMBL/GenBank/DDBJ databases">
        <authorList>
            <person name="Rat A."/>
        </authorList>
    </citation>
    <scope>NUCLEOTIDE SEQUENCE</scope>
    <source>
        <strain evidence="3">LMG 28251</strain>
    </source>
</reference>
<feature type="domain" description="Glycosyltransferase subfamily 4-like N-terminal" evidence="2">
    <location>
        <begin position="6"/>
        <end position="175"/>
    </location>
</feature>
<protein>
    <submittedName>
        <fullName evidence="3">Glycosyltransferase family 4 protein</fullName>
    </submittedName>
</protein>
<comment type="caution">
    <text evidence="3">The sequence shown here is derived from an EMBL/GenBank/DDBJ whole genome shotgun (WGS) entry which is preliminary data.</text>
</comment>
<dbReference type="InterPro" id="IPR001296">
    <property type="entry name" value="Glyco_trans_1"/>
</dbReference>
<evidence type="ECO:0000313" key="3">
    <source>
        <dbReference type="EMBL" id="MBR0654177.1"/>
    </source>
</evidence>
<evidence type="ECO:0000259" key="1">
    <source>
        <dbReference type="Pfam" id="PF00534"/>
    </source>
</evidence>
<name>A0AAF1KRD2_9PROT</name>
<dbReference type="PANTHER" id="PTHR12526:SF634">
    <property type="entry name" value="BLL3361 PROTEIN"/>
    <property type="match status" value="1"/>
</dbReference>
<accession>A0AAF1KRD2</accession>
<dbReference type="Gene3D" id="3.40.50.2000">
    <property type="entry name" value="Glycogen Phosphorylase B"/>
    <property type="match status" value="2"/>
</dbReference>
<evidence type="ECO:0000259" key="2">
    <source>
        <dbReference type="Pfam" id="PF13439"/>
    </source>
</evidence>
<dbReference type="PANTHER" id="PTHR12526">
    <property type="entry name" value="GLYCOSYLTRANSFERASE"/>
    <property type="match status" value="1"/>
</dbReference>
<dbReference type="GO" id="GO:0016757">
    <property type="term" value="F:glycosyltransferase activity"/>
    <property type="evidence" value="ECO:0007669"/>
    <property type="project" value="InterPro"/>
</dbReference>
<proteinExistence type="predicted"/>
<sequence>MTTDAVGGVWTYATDLARGLAARGVVTHLALLGPSPSAAQAAQAATIPGLTLHDTGLPLDWMAGTPDAIRTAGVAIRNLAATLGVDLVHLNSPALASAGGFGVPVLSACHSCLATWWAAVRGGPMPAAFAWRSALLREGYLACDALVAPSRAFASATAEAHALPSSPVAIHNGRDAPDCVHTAAMDAVFTAGRLWDAGKNIAALDRVAAHLPFPVLAAGPLEGPERSRVSFAHLTSLGSLDDAGMAAIWRGTPLYAAPALYEPFGLAVLEAAQAGCALVLADIPSFRELWSDAALFVDWSDSHAVAGAIRALMGDAAERARLGAAARDRAARYGLDAMAEATLAQYEGLLAGGRREASAA</sequence>
<organism evidence="3 4">
    <name type="scientific">Plastoroseomonas arctica</name>
    <dbReference type="NCBI Taxonomy" id="1509237"/>
    <lineage>
        <taxon>Bacteria</taxon>
        <taxon>Pseudomonadati</taxon>
        <taxon>Pseudomonadota</taxon>
        <taxon>Alphaproteobacteria</taxon>
        <taxon>Acetobacterales</taxon>
        <taxon>Acetobacteraceae</taxon>
        <taxon>Plastoroseomonas</taxon>
    </lineage>
</organism>
<keyword evidence="4" id="KW-1185">Reference proteome</keyword>
<dbReference type="InterPro" id="IPR028098">
    <property type="entry name" value="Glyco_trans_4-like_N"/>
</dbReference>
<gene>
    <name evidence="3" type="ORF">GXW79_03690</name>
</gene>
<feature type="domain" description="Glycosyl transferase family 1" evidence="1">
    <location>
        <begin position="236"/>
        <end position="328"/>
    </location>
</feature>
<dbReference type="CDD" id="cd03801">
    <property type="entry name" value="GT4_PimA-like"/>
    <property type="match status" value="1"/>
</dbReference>
<reference evidence="3" key="2">
    <citation type="journal article" date="2021" name="Syst. Appl. Microbiol.">
        <title>Roseomonas hellenica sp. nov., isolated from roots of wild-growing Alkanna tinctoria.</title>
        <authorList>
            <person name="Rat A."/>
            <person name="Naranjo H.D."/>
            <person name="Lebbe L."/>
            <person name="Cnockaert M."/>
            <person name="Krigas N."/>
            <person name="Grigoriadou K."/>
            <person name="Maloupa E."/>
            <person name="Willems A."/>
        </authorList>
    </citation>
    <scope>NUCLEOTIDE SEQUENCE</scope>
    <source>
        <strain evidence="3">LMG 28251</strain>
    </source>
</reference>
<dbReference type="Pfam" id="PF00534">
    <property type="entry name" value="Glycos_transf_1"/>
    <property type="match status" value="1"/>
</dbReference>
<dbReference type="EMBL" id="JAAEDH010000002">
    <property type="protein sequence ID" value="MBR0654177.1"/>
    <property type="molecule type" value="Genomic_DNA"/>
</dbReference>
<dbReference type="Pfam" id="PF13439">
    <property type="entry name" value="Glyco_transf_4"/>
    <property type="match status" value="1"/>
</dbReference>
<dbReference type="Proteomes" id="UP001196068">
    <property type="component" value="Unassembled WGS sequence"/>
</dbReference>
<evidence type="ECO:0000313" key="4">
    <source>
        <dbReference type="Proteomes" id="UP001196068"/>
    </source>
</evidence>
<dbReference type="AlphaFoldDB" id="A0AAF1KRD2"/>
<dbReference type="SUPFAM" id="SSF53756">
    <property type="entry name" value="UDP-Glycosyltransferase/glycogen phosphorylase"/>
    <property type="match status" value="1"/>
</dbReference>